<comment type="similarity">
    <text evidence="4 10">Belongs to the HAD-like hydrolase superfamily. CbbY/CbbZ/Gph/YieH family.</text>
</comment>
<comment type="pathway">
    <text evidence="3 10">Organic acid metabolism; glycolate biosynthesis; glycolate from 2-phosphoglycolate: step 1/1.</text>
</comment>
<feature type="binding site" evidence="10">
    <location>
        <position position="175"/>
    </location>
    <ligand>
        <name>Mg(2+)</name>
        <dbReference type="ChEBI" id="CHEBI:18420"/>
    </ligand>
</feature>
<feature type="binding site" evidence="10">
    <location>
        <position position="13"/>
    </location>
    <ligand>
        <name>Mg(2+)</name>
        <dbReference type="ChEBI" id="CHEBI:18420"/>
    </ligand>
</feature>
<dbReference type="InterPro" id="IPR036412">
    <property type="entry name" value="HAD-like_sf"/>
</dbReference>
<keyword evidence="12" id="KW-1185">Reference proteome</keyword>
<keyword evidence="8 10" id="KW-0460">Magnesium</keyword>
<dbReference type="CDD" id="cd16417">
    <property type="entry name" value="HAD_PGPase"/>
    <property type="match status" value="1"/>
</dbReference>
<keyword evidence="6 10" id="KW-0479">Metal-binding</keyword>
<accession>A0ABV2TI16</accession>
<evidence type="ECO:0000313" key="11">
    <source>
        <dbReference type="EMBL" id="MET7013188.1"/>
    </source>
</evidence>
<evidence type="ECO:0000313" key="12">
    <source>
        <dbReference type="Proteomes" id="UP001549691"/>
    </source>
</evidence>
<evidence type="ECO:0000256" key="10">
    <source>
        <dbReference type="HAMAP-Rule" id="MF_00495"/>
    </source>
</evidence>
<reference evidence="11 12" key="1">
    <citation type="submission" date="2024-07" db="EMBL/GenBank/DDBJ databases">
        <title>Uliginosibacterium flavum JJ3220;KACC:17644.</title>
        <authorList>
            <person name="Kim M.K."/>
        </authorList>
    </citation>
    <scope>NUCLEOTIDE SEQUENCE [LARGE SCALE GENOMIC DNA]</scope>
    <source>
        <strain evidence="11 12">KACC:17644</strain>
    </source>
</reference>
<dbReference type="EC" id="3.1.3.18" evidence="5 10"/>
<evidence type="ECO:0000256" key="3">
    <source>
        <dbReference type="ARBA" id="ARBA00004818"/>
    </source>
</evidence>
<dbReference type="InterPro" id="IPR006439">
    <property type="entry name" value="HAD-SF_hydro_IA"/>
</dbReference>
<comment type="caution">
    <text evidence="11">The sequence shown here is derived from an EMBL/GenBank/DDBJ whole genome shotgun (WGS) entry which is preliminary data.</text>
</comment>
<dbReference type="InterPro" id="IPR037512">
    <property type="entry name" value="PGPase_prok"/>
</dbReference>
<evidence type="ECO:0000256" key="2">
    <source>
        <dbReference type="ARBA" id="ARBA00001946"/>
    </source>
</evidence>
<dbReference type="EMBL" id="JBEWZI010000002">
    <property type="protein sequence ID" value="MET7013188.1"/>
    <property type="molecule type" value="Genomic_DNA"/>
</dbReference>
<dbReference type="SFLD" id="SFLDG01135">
    <property type="entry name" value="C1.5.6:_HAD__Beta-PGM__Phospha"/>
    <property type="match status" value="1"/>
</dbReference>
<dbReference type="Gene3D" id="3.40.50.1000">
    <property type="entry name" value="HAD superfamily/HAD-like"/>
    <property type="match status" value="1"/>
</dbReference>
<dbReference type="Proteomes" id="UP001549691">
    <property type="component" value="Unassembled WGS sequence"/>
</dbReference>
<keyword evidence="7 10" id="KW-0378">Hydrolase</keyword>
<comment type="catalytic activity">
    <reaction evidence="1 10">
        <text>2-phosphoglycolate + H2O = glycolate + phosphate</text>
        <dbReference type="Rhea" id="RHEA:14369"/>
        <dbReference type="ChEBI" id="CHEBI:15377"/>
        <dbReference type="ChEBI" id="CHEBI:29805"/>
        <dbReference type="ChEBI" id="CHEBI:43474"/>
        <dbReference type="ChEBI" id="CHEBI:58033"/>
        <dbReference type="EC" id="3.1.3.18"/>
    </reaction>
</comment>
<dbReference type="InterPro" id="IPR050155">
    <property type="entry name" value="HAD-like_hydrolase_sf"/>
</dbReference>
<organism evidence="11 12">
    <name type="scientific">Uliginosibacterium flavum</name>
    <dbReference type="NCBI Taxonomy" id="1396831"/>
    <lineage>
        <taxon>Bacteria</taxon>
        <taxon>Pseudomonadati</taxon>
        <taxon>Pseudomonadota</taxon>
        <taxon>Betaproteobacteria</taxon>
        <taxon>Rhodocyclales</taxon>
        <taxon>Zoogloeaceae</taxon>
        <taxon>Uliginosibacterium</taxon>
    </lineage>
</organism>
<evidence type="ECO:0000256" key="1">
    <source>
        <dbReference type="ARBA" id="ARBA00000830"/>
    </source>
</evidence>
<evidence type="ECO:0000256" key="7">
    <source>
        <dbReference type="ARBA" id="ARBA00022801"/>
    </source>
</evidence>
<dbReference type="PANTHER" id="PTHR43434:SF1">
    <property type="entry name" value="PHOSPHOGLYCOLATE PHOSPHATASE"/>
    <property type="match status" value="1"/>
</dbReference>
<dbReference type="SFLD" id="SFLDG01129">
    <property type="entry name" value="C1.5:_HAD__Beta-PGM__Phosphata"/>
    <property type="match status" value="1"/>
</dbReference>
<dbReference type="PRINTS" id="PR00413">
    <property type="entry name" value="HADHALOGNASE"/>
</dbReference>
<dbReference type="NCBIfam" id="TIGR01449">
    <property type="entry name" value="PGP_bact"/>
    <property type="match status" value="1"/>
</dbReference>
<feature type="binding site" evidence="10">
    <location>
        <position position="15"/>
    </location>
    <ligand>
        <name>Mg(2+)</name>
        <dbReference type="ChEBI" id="CHEBI:18420"/>
    </ligand>
</feature>
<evidence type="ECO:0000256" key="8">
    <source>
        <dbReference type="ARBA" id="ARBA00022842"/>
    </source>
</evidence>
<dbReference type="PANTHER" id="PTHR43434">
    <property type="entry name" value="PHOSPHOGLYCOLATE PHOSPHATASE"/>
    <property type="match status" value="1"/>
</dbReference>
<dbReference type="InterPro" id="IPR023214">
    <property type="entry name" value="HAD_sf"/>
</dbReference>
<evidence type="ECO:0000256" key="5">
    <source>
        <dbReference type="ARBA" id="ARBA00013078"/>
    </source>
</evidence>
<protein>
    <recommendedName>
        <fullName evidence="5 10">Phosphoglycolate phosphatase</fullName>
        <shortName evidence="10">PGP</shortName>
        <shortName evidence="10">PGPase</shortName>
        <ecNumber evidence="5 10">3.1.3.18</ecNumber>
    </recommendedName>
</protein>
<comment type="function">
    <text evidence="10">Specifically catalyzes the dephosphorylation of 2-phosphoglycolate. Is involved in the dissimilation of the intracellular 2-phosphoglycolate formed during the DNA repair of 3'-phosphoglycolate ends, a major class of DNA lesions induced by oxidative stress.</text>
</comment>
<dbReference type="SFLD" id="SFLDS00003">
    <property type="entry name" value="Haloacid_Dehalogenase"/>
    <property type="match status" value="1"/>
</dbReference>
<keyword evidence="9 10" id="KW-0119">Carbohydrate metabolism</keyword>
<feature type="active site" description="Nucleophile" evidence="10">
    <location>
        <position position="13"/>
    </location>
</feature>
<dbReference type="HAMAP" id="MF_00495">
    <property type="entry name" value="GPH_hydrolase_bact"/>
    <property type="match status" value="1"/>
</dbReference>
<dbReference type="SUPFAM" id="SSF56784">
    <property type="entry name" value="HAD-like"/>
    <property type="match status" value="1"/>
</dbReference>
<comment type="cofactor">
    <cofactor evidence="2 10">
        <name>Mg(2+)</name>
        <dbReference type="ChEBI" id="CHEBI:18420"/>
    </cofactor>
</comment>
<evidence type="ECO:0000256" key="9">
    <source>
        <dbReference type="ARBA" id="ARBA00023277"/>
    </source>
</evidence>
<dbReference type="Pfam" id="PF13419">
    <property type="entry name" value="HAD_2"/>
    <property type="match status" value="1"/>
</dbReference>
<dbReference type="RefSeq" id="WP_354599641.1">
    <property type="nucleotide sequence ID" value="NZ_JBEWZI010000002.1"/>
</dbReference>
<evidence type="ECO:0000256" key="6">
    <source>
        <dbReference type="ARBA" id="ARBA00022723"/>
    </source>
</evidence>
<evidence type="ECO:0000256" key="4">
    <source>
        <dbReference type="ARBA" id="ARBA00006171"/>
    </source>
</evidence>
<name>A0ABV2TI16_9RHOO</name>
<dbReference type="NCBIfam" id="NF009695">
    <property type="entry name" value="PRK13222.1-2"/>
    <property type="match status" value="1"/>
</dbReference>
<dbReference type="InterPro" id="IPR023198">
    <property type="entry name" value="PGP-like_dom2"/>
</dbReference>
<proteinExistence type="inferred from homology"/>
<sequence>MSRKFSPQAVFFDLDGTLVDSVPDLAEAARRMLAELGEAPRTDAEVASFVGKGIPVLVERLLTVGRGPVPEDRLAQGLASFLKHYDDTNGLLTTAYPGVLEALPLLLARGLKMGVVTNKAEAFVAPLLEKLGLLAFMDVIVGGDTLAQKKPDPEPLWHACTQVGVAREAALMVGDSGNDALCARRAGLPVLLMTYGYNEGVAVDTEDCDGLLSSLVELPPLLTNT</sequence>
<gene>
    <name evidence="11" type="primary">gph</name>
    <name evidence="11" type="ORF">ABXR19_03235</name>
</gene>
<dbReference type="InterPro" id="IPR041492">
    <property type="entry name" value="HAD_2"/>
</dbReference>
<dbReference type="NCBIfam" id="TIGR01549">
    <property type="entry name" value="HAD-SF-IA-v1"/>
    <property type="match status" value="1"/>
</dbReference>
<dbReference type="GO" id="GO:0008967">
    <property type="term" value="F:phosphoglycolate phosphatase activity"/>
    <property type="evidence" value="ECO:0007669"/>
    <property type="project" value="UniProtKB-EC"/>
</dbReference>
<dbReference type="Gene3D" id="1.10.150.240">
    <property type="entry name" value="Putative phosphatase, domain 2"/>
    <property type="match status" value="1"/>
</dbReference>